<organism evidence="2 3">
    <name type="scientific">Orientia tsutsugamushi str. UT144</name>
    <dbReference type="NCBI Taxonomy" id="1441384"/>
    <lineage>
        <taxon>Bacteria</taxon>
        <taxon>Pseudomonadati</taxon>
        <taxon>Pseudomonadota</taxon>
        <taxon>Alphaproteobacteria</taxon>
        <taxon>Rickettsiales</taxon>
        <taxon>Rickettsiaceae</taxon>
        <taxon>Rickettsieae</taxon>
        <taxon>Orientia</taxon>
    </lineage>
</organism>
<evidence type="ECO:0000256" key="1">
    <source>
        <dbReference type="SAM" id="Phobius"/>
    </source>
</evidence>
<reference evidence="2 3" key="1">
    <citation type="submission" date="2015-01" db="EMBL/GenBank/DDBJ databases">
        <title>Genome Sequencing of Rickettsiales.</title>
        <authorList>
            <person name="Daugherty S.C."/>
            <person name="Su Q."/>
            <person name="Abolude K."/>
            <person name="Beier-Sexton M."/>
            <person name="Carlyon J.A."/>
            <person name="Carter R."/>
            <person name="Day N.P."/>
            <person name="Dumler S.J."/>
            <person name="Dyachenko V."/>
            <person name="Godinez A."/>
            <person name="Kurtti T.J."/>
            <person name="Lichay M."/>
            <person name="Mullins K.E."/>
            <person name="Ott S."/>
            <person name="Pappas-Brown V."/>
            <person name="Paris D.H."/>
            <person name="Patel P."/>
            <person name="Richards A.L."/>
            <person name="Sadzewicz L."/>
            <person name="Sears K."/>
            <person name="Seidman D."/>
            <person name="Sengamalay N."/>
            <person name="Stenos J."/>
            <person name="Tallon L.J."/>
            <person name="Vincent G."/>
            <person name="Fraser C.M."/>
            <person name="Munderloh U."/>
            <person name="Dunning-Hotopp J.C."/>
        </authorList>
    </citation>
    <scope>NUCLEOTIDE SEQUENCE [LARGE SCALE GENOMIC DNA]</scope>
    <source>
        <strain evidence="2 3">UT144</strain>
    </source>
</reference>
<dbReference type="AlphaFoldDB" id="A0A0F3RM03"/>
<name>A0A0F3RM03_ORITS</name>
<dbReference type="PATRIC" id="fig|1441384.3.peg.586"/>
<protein>
    <submittedName>
        <fullName evidence="2">Uncharacterized protein</fullName>
    </submittedName>
</protein>
<evidence type="ECO:0000313" key="3">
    <source>
        <dbReference type="Proteomes" id="UP000033580"/>
    </source>
</evidence>
<feature type="non-terminal residue" evidence="2">
    <location>
        <position position="1"/>
    </location>
</feature>
<dbReference type="EMBL" id="LAOR01000147">
    <property type="protein sequence ID" value="KJW06229.1"/>
    <property type="molecule type" value="Genomic_DNA"/>
</dbReference>
<evidence type="ECO:0000313" key="2">
    <source>
        <dbReference type="EMBL" id="KJW06229.1"/>
    </source>
</evidence>
<keyword evidence="1" id="KW-1133">Transmembrane helix</keyword>
<keyword evidence="1" id="KW-0812">Transmembrane</keyword>
<accession>A0A0F3RM03</accession>
<gene>
    <name evidence="2" type="ORF">OTUT144_1742</name>
</gene>
<proteinExistence type="predicted"/>
<dbReference type="Proteomes" id="UP000033580">
    <property type="component" value="Unassembled WGS sequence"/>
</dbReference>
<comment type="caution">
    <text evidence="2">The sequence shown here is derived from an EMBL/GenBank/DDBJ whole genome shotgun (WGS) entry which is preliminary data.</text>
</comment>
<sequence>DSNEKWFQAKSIRLKYYCDLDMRTVYNITILFSVLAITLHKYIDNY</sequence>
<feature type="transmembrane region" description="Helical" evidence="1">
    <location>
        <begin position="24"/>
        <end position="43"/>
    </location>
</feature>
<keyword evidence="1" id="KW-0472">Membrane</keyword>